<keyword evidence="1" id="KW-0472">Membrane</keyword>
<evidence type="ECO:0000313" key="2">
    <source>
        <dbReference type="EMBL" id="KPJ21781.1"/>
    </source>
</evidence>
<evidence type="ECO:0000313" key="3">
    <source>
        <dbReference type="Proteomes" id="UP000049578"/>
    </source>
</evidence>
<proteinExistence type="predicted"/>
<comment type="caution">
    <text evidence="2">The sequence shown here is derived from an EMBL/GenBank/DDBJ whole genome shotgun (WGS) entry which is preliminary data.</text>
</comment>
<dbReference type="Proteomes" id="UP000049578">
    <property type="component" value="Unassembled WGS sequence"/>
</dbReference>
<feature type="transmembrane region" description="Helical" evidence="1">
    <location>
        <begin position="7"/>
        <end position="28"/>
    </location>
</feature>
<feature type="transmembrane region" description="Helical" evidence="1">
    <location>
        <begin position="157"/>
        <end position="177"/>
    </location>
</feature>
<keyword evidence="1" id="KW-1133">Transmembrane helix</keyword>
<sequence length="180" mass="20700">MSKKIRIFNYIMSTGFIAWAIVCTYTNIDYLTTLIGLVGLLIILALGNYYCYHRYVNKKRCNNVFKHKQDSDTKILLILFFTFLICELIIMGIMLSFGDDFSLKTQKIVACLLCLSIFCMMVAGYKFEVAKFQDSKKFSEVRNLGIAINPKHPIGRIIYLSAFILIFFVFCLLLILGPTH</sequence>
<name>A0A0P6S150_9STRE</name>
<evidence type="ECO:0008006" key="4">
    <source>
        <dbReference type="Google" id="ProtNLM"/>
    </source>
</evidence>
<keyword evidence="3" id="KW-1185">Reference proteome</keyword>
<dbReference type="AlphaFoldDB" id="A0A0P6S150"/>
<evidence type="ECO:0000256" key="1">
    <source>
        <dbReference type="SAM" id="Phobius"/>
    </source>
</evidence>
<keyword evidence="1" id="KW-0812">Transmembrane</keyword>
<dbReference type="PATRIC" id="fig|119224.3.peg.1452"/>
<feature type="transmembrane region" description="Helical" evidence="1">
    <location>
        <begin position="73"/>
        <end position="95"/>
    </location>
</feature>
<gene>
    <name evidence="2" type="ORF">AKK44_08035</name>
</gene>
<feature type="transmembrane region" description="Helical" evidence="1">
    <location>
        <begin position="107"/>
        <end position="127"/>
    </location>
</feature>
<dbReference type="RefSeq" id="WP_054279256.1">
    <property type="nucleotide sequence ID" value="NZ_LHQM01000047.1"/>
</dbReference>
<feature type="transmembrane region" description="Helical" evidence="1">
    <location>
        <begin position="34"/>
        <end position="52"/>
    </location>
</feature>
<reference evidence="2 3" key="1">
    <citation type="submission" date="2015-08" db="EMBL/GenBank/DDBJ databases">
        <title>Genome sequence of Streptococcus phocae subsp. phocae ATCC 51973T isolated from liver specimen obtained from seal.</title>
        <authorList>
            <person name="Avendano-Herrera R."/>
        </authorList>
    </citation>
    <scope>NUCLEOTIDE SEQUENCE [LARGE SCALE GENOMIC DNA]</scope>
    <source>
        <strain evidence="2 3">ATCC 51973</strain>
    </source>
</reference>
<organism evidence="2 3">
    <name type="scientific">Streptococcus phocae</name>
    <dbReference type="NCBI Taxonomy" id="119224"/>
    <lineage>
        <taxon>Bacteria</taxon>
        <taxon>Bacillati</taxon>
        <taxon>Bacillota</taxon>
        <taxon>Bacilli</taxon>
        <taxon>Lactobacillales</taxon>
        <taxon>Streptococcaceae</taxon>
        <taxon>Streptococcus</taxon>
    </lineage>
</organism>
<dbReference type="EMBL" id="LHQM01000047">
    <property type="protein sequence ID" value="KPJ21781.1"/>
    <property type="molecule type" value="Genomic_DNA"/>
</dbReference>
<protein>
    <recommendedName>
        <fullName evidence="4">DUF2178 domain-containing protein</fullName>
    </recommendedName>
</protein>
<accession>A0A0P6S150</accession>